<feature type="compositionally biased region" description="Polar residues" evidence="1">
    <location>
        <begin position="372"/>
        <end position="384"/>
    </location>
</feature>
<feature type="region of interest" description="Disordered" evidence="1">
    <location>
        <begin position="46"/>
        <end position="83"/>
    </location>
</feature>
<dbReference type="RefSeq" id="XP_016663419.1">
    <property type="nucleotide sequence ID" value="XM_016807930.2"/>
</dbReference>
<keyword evidence="4" id="KW-1185">Reference proteome</keyword>
<evidence type="ECO:0000256" key="2">
    <source>
        <dbReference type="SAM" id="Phobius"/>
    </source>
</evidence>
<keyword evidence="2" id="KW-0472">Membrane</keyword>
<dbReference type="KEGG" id="api:100569986"/>
<feature type="compositionally biased region" description="Polar residues" evidence="1">
    <location>
        <begin position="299"/>
        <end position="311"/>
    </location>
</feature>
<proteinExistence type="predicted"/>
<feature type="compositionally biased region" description="Polar residues" evidence="1">
    <location>
        <begin position="346"/>
        <end position="359"/>
    </location>
</feature>
<feature type="transmembrane region" description="Helical" evidence="2">
    <location>
        <begin position="585"/>
        <end position="605"/>
    </location>
</feature>
<dbReference type="OrthoDB" id="6614634at2759"/>
<evidence type="ECO:0000313" key="4">
    <source>
        <dbReference type="Proteomes" id="UP000007819"/>
    </source>
</evidence>
<accession>A0A8R2HBL3</accession>
<name>A0A8R2HBL3_ACYPI</name>
<dbReference type="GeneID" id="100569986"/>
<feature type="compositionally biased region" description="Acidic residues" evidence="1">
    <location>
        <begin position="145"/>
        <end position="167"/>
    </location>
</feature>
<dbReference type="AlphaFoldDB" id="A0A8R2HBL3"/>
<reference evidence="4" key="1">
    <citation type="submission" date="2010-06" db="EMBL/GenBank/DDBJ databases">
        <authorList>
            <person name="Jiang H."/>
            <person name="Abraham K."/>
            <person name="Ali S."/>
            <person name="Alsbrooks S.L."/>
            <person name="Anim B.N."/>
            <person name="Anosike U.S."/>
            <person name="Attaway T."/>
            <person name="Bandaranaike D.P."/>
            <person name="Battles P.K."/>
            <person name="Bell S.N."/>
            <person name="Bell A.V."/>
            <person name="Beltran B."/>
            <person name="Bickham C."/>
            <person name="Bustamante Y."/>
            <person name="Caleb T."/>
            <person name="Canada A."/>
            <person name="Cardenas V."/>
            <person name="Carter K."/>
            <person name="Chacko J."/>
            <person name="Chandrabose M.N."/>
            <person name="Chavez D."/>
            <person name="Chavez A."/>
            <person name="Chen L."/>
            <person name="Chu H.-S."/>
            <person name="Claassen K.J."/>
            <person name="Cockrell R."/>
            <person name="Collins M."/>
            <person name="Cooper J.A."/>
            <person name="Cree A."/>
            <person name="Curry S.M."/>
            <person name="Da Y."/>
            <person name="Dao M.D."/>
            <person name="Das B."/>
            <person name="Davila M.-L."/>
            <person name="Davy-Carroll L."/>
            <person name="Denson S."/>
            <person name="Dinh H."/>
            <person name="Ebong V.E."/>
            <person name="Edwards J.R."/>
            <person name="Egan A."/>
            <person name="El-Daye J."/>
            <person name="Escobedo L."/>
            <person name="Fernandez S."/>
            <person name="Fernando P.R."/>
            <person name="Flagg N."/>
            <person name="Forbes L.D."/>
            <person name="Fowler R.G."/>
            <person name="Fu Q."/>
            <person name="Gabisi R.A."/>
            <person name="Ganer J."/>
            <person name="Garbino Pronczuk A."/>
            <person name="Garcia R.M."/>
            <person name="Garner T."/>
            <person name="Garrett T.E."/>
            <person name="Gonzalez D.A."/>
            <person name="Hamid H."/>
            <person name="Hawkins E.S."/>
            <person name="Hirani K."/>
            <person name="Hogues M.E."/>
            <person name="Hollins B."/>
            <person name="Hsiao C.-H."/>
            <person name="Jabil R."/>
            <person name="James M.L."/>
            <person name="Jhangiani S.N."/>
            <person name="Johnson B."/>
            <person name="Johnson Q."/>
            <person name="Joshi V."/>
            <person name="Kalu J.B."/>
            <person name="Kam C."/>
            <person name="Kashfia A."/>
            <person name="Keebler J."/>
            <person name="Kisamo H."/>
            <person name="Kovar C.L."/>
            <person name="Lago L.A."/>
            <person name="Lai C.-Y."/>
            <person name="Laidlaw J."/>
            <person name="Lara F."/>
            <person name="Le T.-K."/>
            <person name="Lee S.L."/>
            <person name="Legall F.H."/>
            <person name="Lemon S.J."/>
            <person name="Lewis L.R."/>
            <person name="Li B."/>
            <person name="Liu Y."/>
            <person name="Liu Y.-S."/>
            <person name="Lopez J."/>
            <person name="Lozado R.J."/>
            <person name="Lu J."/>
            <person name="Madu R.C."/>
            <person name="Maheshwari M."/>
            <person name="Maheshwari R."/>
            <person name="Malloy K."/>
            <person name="Martinez E."/>
            <person name="Mathew T."/>
            <person name="Mercado I.C."/>
            <person name="Mercado C."/>
            <person name="Meyer B."/>
            <person name="Montgomery K."/>
            <person name="Morgan M.B."/>
            <person name="Munidasa M."/>
            <person name="Nazareth L.V."/>
            <person name="Nelson J."/>
            <person name="Ng B.M."/>
            <person name="Nguyen N.B."/>
            <person name="Nguyen P.Q."/>
            <person name="Nguyen T."/>
            <person name="Obregon M."/>
            <person name="Okwuonu G.O."/>
            <person name="Onwere C.G."/>
            <person name="Orozco G."/>
            <person name="Parra A."/>
            <person name="Patel S."/>
            <person name="Patil S."/>
            <person name="Perez A."/>
            <person name="Perez Y."/>
            <person name="Pham C."/>
            <person name="Primus E.L."/>
            <person name="Pu L.-L."/>
            <person name="Puazo M."/>
            <person name="Qin X."/>
            <person name="Quiroz J.B."/>
            <person name="Reese J."/>
            <person name="Richards S."/>
            <person name="Rives C.M."/>
            <person name="Robberts R."/>
            <person name="Ruiz S.J."/>
            <person name="Ruiz M.J."/>
            <person name="Santibanez J."/>
            <person name="Schneider B.W."/>
            <person name="Sisson I."/>
            <person name="Smith M."/>
            <person name="Sodergren E."/>
            <person name="Song X.-Z."/>
            <person name="Song B.B."/>
            <person name="Summersgill H."/>
            <person name="Thelus R."/>
            <person name="Thornton R.D."/>
            <person name="Trejos Z.Y."/>
            <person name="Usmani K."/>
            <person name="Vattathil S."/>
            <person name="Villasana D."/>
            <person name="Walker D.L."/>
            <person name="Wang S."/>
            <person name="Wang K."/>
            <person name="White C.S."/>
            <person name="Williams A.C."/>
            <person name="Williamson J."/>
            <person name="Wilson K."/>
            <person name="Woghiren I.O."/>
            <person name="Woodworth J.R."/>
            <person name="Worley K.C."/>
            <person name="Wright R.A."/>
            <person name="Wu W."/>
            <person name="Young L."/>
            <person name="Zhang L."/>
            <person name="Zhang J."/>
            <person name="Zhu Y."/>
            <person name="Muzny D.M."/>
            <person name="Weinstock G."/>
            <person name="Gibbs R.A."/>
        </authorList>
    </citation>
    <scope>NUCLEOTIDE SEQUENCE [LARGE SCALE GENOMIC DNA]</scope>
    <source>
        <strain evidence="4">LSR1</strain>
    </source>
</reference>
<sequence>MDYNSIDEDDVDNLRLAALMTLKKKSYLSINTRTGMSENIFPHNTLAHSSPRASSYNSPARNNGGWFPSSNKSSSKRSSRHVNLKKSVYSNSNLISIVPSDIECDFYSDLTNSTLALNSEVEKSSNIHNSSNEVSTKFSRLEHESESEESDDSEPEINEKDESDDCDILSLGEKDKDLDDLDTLMDIIEAEIADGVNESSINKSSSLKINNDCVIKNATELNTNRNEQIALNQPKIIEDSESQLNPSKKEHESIITLETNTNSPSESSLLKSSVVLKSPMPSNIKRSISPYTKYLNRCSTTVGHSRPQHTSLPPKKLSPIKEKILSPVRCSPPKSQNPSSSPKKTQVISPNNRRQSQFIGKSISLKRKSRSPDNSYSIKKSNSPIKKLKRSRQISPTIRCADNNYHLQKTVKLKLVDKQVETRPFDLPLEQVLDVKNLSIQHTDSVDLRTELKRRRALRLNMNELDLKKKSESFYPTRLLQSAIRDAVDSSAHGVKRKEYSNKPGIRVQTEGNSNGRRVILLSENQYNYYNDEVDSYSSAKRLKGNCKKVPLHFQVTGVPNNKMEQKGLKKIIRQNINVTDIDQVFDVLIICNFFFTFVNLLYYYHFNPILQHLCV</sequence>
<organism evidence="3 4">
    <name type="scientific">Acyrthosiphon pisum</name>
    <name type="common">Pea aphid</name>
    <dbReference type="NCBI Taxonomy" id="7029"/>
    <lineage>
        <taxon>Eukaryota</taxon>
        <taxon>Metazoa</taxon>
        <taxon>Ecdysozoa</taxon>
        <taxon>Arthropoda</taxon>
        <taxon>Hexapoda</taxon>
        <taxon>Insecta</taxon>
        <taxon>Pterygota</taxon>
        <taxon>Neoptera</taxon>
        <taxon>Paraneoptera</taxon>
        <taxon>Hemiptera</taxon>
        <taxon>Sternorrhyncha</taxon>
        <taxon>Aphidomorpha</taxon>
        <taxon>Aphidoidea</taxon>
        <taxon>Aphididae</taxon>
        <taxon>Macrosiphini</taxon>
        <taxon>Acyrthosiphon</taxon>
    </lineage>
</organism>
<keyword evidence="2" id="KW-0812">Transmembrane</keyword>
<feature type="compositionally biased region" description="Polar residues" evidence="1">
    <location>
        <begin position="126"/>
        <end position="138"/>
    </location>
</feature>
<dbReference type="EnsemblMetazoa" id="XM_016807930.2">
    <property type="protein sequence ID" value="XP_016663419.1"/>
    <property type="gene ID" value="LOC100569986"/>
</dbReference>
<keyword evidence="2" id="KW-1133">Transmembrane helix</keyword>
<evidence type="ECO:0000313" key="3">
    <source>
        <dbReference type="EnsemblMetazoa" id="XP_016663419.1"/>
    </source>
</evidence>
<protein>
    <submittedName>
        <fullName evidence="3">Uncharacterized protein</fullName>
    </submittedName>
</protein>
<feature type="region of interest" description="Disordered" evidence="1">
    <location>
        <begin position="242"/>
        <end position="268"/>
    </location>
</feature>
<feature type="region of interest" description="Disordered" evidence="1">
    <location>
        <begin position="299"/>
        <end position="395"/>
    </location>
</feature>
<feature type="region of interest" description="Disordered" evidence="1">
    <location>
        <begin position="121"/>
        <end position="172"/>
    </location>
</feature>
<evidence type="ECO:0000256" key="1">
    <source>
        <dbReference type="SAM" id="MobiDB-lite"/>
    </source>
</evidence>
<feature type="compositionally biased region" description="Polar residues" evidence="1">
    <location>
        <begin position="46"/>
        <end position="61"/>
    </location>
</feature>
<feature type="compositionally biased region" description="Low complexity" evidence="1">
    <location>
        <begin position="331"/>
        <end position="344"/>
    </location>
</feature>
<reference evidence="3" key="2">
    <citation type="submission" date="2022-06" db="UniProtKB">
        <authorList>
            <consortium name="EnsemblMetazoa"/>
        </authorList>
    </citation>
    <scope>IDENTIFICATION</scope>
</reference>
<dbReference type="Proteomes" id="UP000007819">
    <property type="component" value="Chromosome A2"/>
</dbReference>
<feature type="compositionally biased region" description="Basic residues" evidence="1">
    <location>
        <begin position="74"/>
        <end position="83"/>
    </location>
</feature>